<dbReference type="PANTHER" id="PTHR11085:SF10">
    <property type="entry name" value="NAD-DEPENDENT PROTEIN DEACYLASE SIRTUIN-5, MITOCHONDRIAL-RELATED"/>
    <property type="match status" value="1"/>
</dbReference>
<protein>
    <recommendedName>
        <fullName evidence="1">protein acetyllysine N-acetyltransferase</fullName>
        <ecNumber evidence="1">2.3.1.286</ecNumber>
    </recommendedName>
</protein>
<feature type="binding site" evidence="4">
    <location>
        <position position="157"/>
    </location>
    <ligand>
        <name>Zn(2+)</name>
        <dbReference type="ChEBI" id="CHEBI:29105"/>
    </ligand>
</feature>
<evidence type="ECO:0000256" key="1">
    <source>
        <dbReference type="ARBA" id="ARBA00012928"/>
    </source>
</evidence>
<dbReference type="EC" id="2.3.1.286" evidence="1"/>
<dbReference type="Gene3D" id="3.40.50.1220">
    <property type="entry name" value="TPP-binding domain"/>
    <property type="match status" value="1"/>
</dbReference>
<dbReference type="InterPro" id="IPR029035">
    <property type="entry name" value="DHS-like_NAD/FAD-binding_dom"/>
</dbReference>
<dbReference type="InterPro" id="IPR026590">
    <property type="entry name" value="Ssirtuin_cat_dom"/>
</dbReference>
<feature type="active site" description="Proton acceptor" evidence="4">
    <location>
        <position position="146"/>
    </location>
</feature>
<accession>A0A4Y8KQY9</accession>
<dbReference type="InterPro" id="IPR050134">
    <property type="entry name" value="NAD-dep_sirtuin_deacylases"/>
</dbReference>
<dbReference type="EMBL" id="SOHQ01000015">
    <property type="protein sequence ID" value="TFD80462.1"/>
    <property type="molecule type" value="Genomic_DNA"/>
</dbReference>
<evidence type="ECO:0000313" key="6">
    <source>
        <dbReference type="EMBL" id="TFD80462.1"/>
    </source>
</evidence>
<dbReference type="SUPFAM" id="SSF52467">
    <property type="entry name" value="DHS-like NAD/FAD-binding domain"/>
    <property type="match status" value="1"/>
</dbReference>
<reference evidence="6 7" key="1">
    <citation type="submission" date="2019-03" db="EMBL/GenBank/DDBJ databases">
        <title>Genomics of glacier-inhabiting Cryobacterium strains.</title>
        <authorList>
            <person name="Liu Q."/>
            <person name="Xin Y.-H."/>
        </authorList>
    </citation>
    <scope>NUCLEOTIDE SEQUENCE [LARGE SCALE GENOMIC DNA]</scope>
    <source>
        <strain evidence="6 7">CGMCC 1.4292</strain>
    </source>
</reference>
<dbReference type="OrthoDB" id="9800582at2"/>
<evidence type="ECO:0000313" key="7">
    <source>
        <dbReference type="Proteomes" id="UP000298218"/>
    </source>
</evidence>
<comment type="caution">
    <text evidence="6">The sequence shown here is derived from an EMBL/GenBank/DDBJ whole genome shotgun (WGS) entry which is preliminary data.</text>
</comment>
<keyword evidence="4" id="KW-0862">Zinc</keyword>
<name>A0A4Y8KQY9_9MICO</name>
<evidence type="ECO:0000259" key="5">
    <source>
        <dbReference type="PROSITE" id="PS50305"/>
    </source>
</evidence>
<dbReference type="Gene3D" id="3.30.1600.10">
    <property type="entry name" value="SIR2/SIRT2 'Small Domain"/>
    <property type="match status" value="1"/>
</dbReference>
<dbReference type="Proteomes" id="UP000298218">
    <property type="component" value="Unassembled WGS sequence"/>
</dbReference>
<dbReference type="PROSITE" id="PS50305">
    <property type="entry name" value="SIRTUIN"/>
    <property type="match status" value="1"/>
</dbReference>
<dbReference type="GO" id="GO:0017136">
    <property type="term" value="F:histone deacetylase activity, NAD-dependent"/>
    <property type="evidence" value="ECO:0007669"/>
    <property type="project" value="TreeGrafter"/>
</dbReference>
<dbReference type="InterPro" id="IPR003000">
    <property type="entry name" value="Sirtuin"/>
</dbReference>
<keyword evidence="2" id="KW-0808">Transferase</keyword>
<keyword evidence="7" id="KW-1185">Reference proteome</keyword>
<keyword evidence="4" id="KW-0479">Metal-binding</keyword>
<dbReference type="InterPro" id="IPR026591">
    <property type="entry name" value="Sirtuin_cat_small_dom_sf"/>
</dbReference>
<evidence type="ECO:0000256" key="2">
    <source>
        <dbReference type="ARBA" id="ARBA00022679"/>
    </source>
</evidence>
<gene>
    <name evidence="6" type="ORF">E3T53_05125</name>
</gene>
<dbReference type="GO" id="GO:0070403">
    <property type="term" value="F:NAD+ binding"/>
    <property type="evidence" value="ECO:0007669"/>
    <property type="project" value="InterPro"/>
</dbReference>
<dbReference type="Pfam" id="PF02146">
    <property type="entry name" value="SIR2"/>
    <property type="match status" value="1"/>
</dbReference>
<evidence type="ECO:0000256" key="4">
    <source>
        <dbReference type="PROSITE-ProRule" id="PRU00236"/>
    </source>
</evidence>
<evidence type="ECO:0000256" key="3">
    <source>
        <dbReference type="ARBA" id="ARBA00023027"/>
    </source>
</evidence>
<feature type="binding site" evidence="4">
    <location>
        <position position="207"/>
    </location>
    <ligand>
        <name>Zn(2+)</name>
        <dbReference type="ChEBI" id="CHEBI:29105"/>
    </ligand>
</feature>
<keyword evidence="3" id="KW-0520">NAD</keyword>
<feature type="binding site" evidence="4">
    <location>
        <position position="154"/>
    </location>
    <ligand>
        <name>Zn(2+)</name>
        <dbReference type="ChEBI" id="CHEBI:29105"/>
    </ligand>
</feature>
<proteinExistence type="predicted"/>
<feature type="domain" description="Deacetylase sirtuin-type" evidence="5">
    <location>
        <begin position="28"/>
        <end position="300"/>
    </location>
</feature>
<organism evidence="6 7">
    <name type="scientific">Cryobacterium psychrophilum</name>
    <dbReference type="NCBI Taxonomy" id="41988"/>
    <lineage>
        <taxon>Bacteria</taxon>
        <taxon>Bacillati</taxon>
        <taxon>Actinomycetota</taxon>
        <taxon>Actinomycetes</taxon>
        <taxon>Micrococcales</taxon>
        <taxon>Microbacteriaceae</taxon>
        <taxon>Cryobacterium</taxon>
    </lineage>
</organism>
<dbReference type="AlphaFoldDB" id="A0A4Y8KQY9"/>
<dbReference type="PANTHER" id="PTHR11085">
    <property type="entry name" value="NAD-DEPENDENT PROTEIN DEACYLASE SIRTUIN-5, MITOCHONDRIAL-RELATED"/>
    <property type="match status" value="1"/>
</dbReference>
<dbReference type="GO" id="GO:0046872">
    <property type="term" value="F:metal ion binding"/>
    <property type="evidence" value="ECO:0007669"/>
    <property type="project" value="UniProtKB-KW"/>
</dbReference>
<sequence length="300" mass="31928">MTADLFPRAGILTDAVLAHEAPAGTPDNSTARTQLDALADMLRGRQAVVLTGAGLSTDSGIPDYRGEGAPQRTPMTFQTFASNERARKRYWAGSHLGWRHFRAAQPNMGHTSLMRLEASGVFSGIITQNVDGLHARAGSRHVVELHGSMDRVICLVCGQAFGRDSVAERLEDANPSLRTPEAVRIAPDGDVDVDDIDGFTIPACTVCGGMLKPNVVFFGELVPTERFTAAQSLVQAAEAFVIAGSSLAVNSGIRLLEQARRRKLPIIVINRGATKGDGRAVLKLDAGTSETLAGLADRLC</sequence>
<feature type="binding site" evidence="4">
    <location>
        <position position="204"/>
    </location>
    <ligand>
        <name>Zn(2+)</name>
        <dbReference type="ChEBI" id="CHEBI:29105"/>
    </ligand>
</feature>